<dbReference type="InterPro" id="IPR016723">
    <property type="entry name" value="Tscrpt_reg_ArsR_prd"/>
</dbReference>
<dbReference type="PIRSF" id="PIRSF018357">
    <property type="entry name" value="Trans_reg_ArsR_prd"/>
    <property type="match status" value="1"/>
</dbReference>
<dbReference type="HOGENOM" id="CLU_085608_0_0_2"/>
<accession>Q2FPR9</accession>
<evidence type="ECO:0000313" key="2">
    <source>
        <dbReference type="Proteomes" id="UP000001941"/>
    </source>
</evidence>
<evidence type="ECO:0000313" key="1">
    <source>
        <dbReference type="EMBL" id="ABD40822.1"/>
    </source>
</evidence>
<gene>
    <name evidence="1" type="ordered locus">Mhun_1073</name>
</gene>
<dbReference type="AlphaFoldDB" id="Q2FPR9"/>
<dbReference type="OrthoDB" id="114909at2157"/>
<dbReference type="Proteomes" id="UP000001941">
    <property type="component" value="Chromosome"/>
</dbReference>
<dbReference type="InterPro" id="IPR036388">
    <property type="entry name" value="WH-like_DNA-bd_sf"/>
</dbReference>
<reference evidence="2" key="1">
    <citation type="journal article" date="2016" name="Stand. Genomic Sci.">
        <title>Complete genome sequence of Methanospirillum hungatei type strain JF1.</title>
        <authorList>
            <person name="Gunsalus R.P."/>
            <person name="Cook L.E."/>
            <person name="Crable B."/>
            <person name="Rohlin L."/>
            <person name="McDonald E."/>
            <person name="Mouttaki H."/>
            <person name="Sieber J.R."/>
            <person name="Poweleit N."/>
            <person name="Zhou H."/>
            <person name="Lapidus A.L."/>
            <person name="Daligault H.E."/>
            <person name="Land M."/>
            <person name="Gilna P."/>
            <person name="Ivanova N."/>
            <person name="Kyrpides N."/>
            <person name="Culley D.E."/>
            <person name="McInerney M.J."/>
        </authorList>
    </citation>
    <scope>NUCLEOTIDE SEQUENCE [LARGE SCALE GENOMIC DNA]</scope>
    <source>
        <strain evidence="2">ATCC 27890 / DSM 864 / NBRC 100397 / JF-1</strain>
    </source>
</reference>
<dbReference type="EMBL" id="CP000254">
    <property type="protein sequence ID" value="ABD40822.1"/>
    <property type="molecule type" value="Genomic_DNA"/>
</dbReference>
<dbReference type="SUPFAM" id="SSF46785">
    <property type="entry name" value="Winged helix' DNA-binding domain"/>
    <property type="match status" value="1"/>
</dbReference>
<sequence>MENPSDTHLPLDSIKQEIHSLREDLHRFMERTNQIHVNAIISDIRNEYSGLLAHHQVERAGDCLSHAMVHECKMHDTCFQIFLDFLTTTSQHIKNGEITEEIVQSYENQLVELKKKGPFDKCDICFTEVFRLFNKQIDLMRSLGILDKKENEPTLVQITDEEIVSQMIEPFASPTRFQIIQAVSKQTKTFSELSHLTRLRGGNLLFHVRKLQQAGMIIQRHERGDYIITERGFRILTSFIDTYTAVKRMHEQ</sequence>
<dbReference type="EnsemblBacteria" id="ABD40822">
    <property type="protein sequence ID" value="ABD40822"/>
    <property type="gene ID" value="Mhun_1073"/>
</dbReference>
<organism evidence="1 2">
    <name type="scientific">Methanospirillum hungatei JF-1 (strain ATCC 27890 / DSM 864 / NBRC 100397 / JF-1)</name>
    <dbReference type="NCBI Taxonomy" id="323259"/>
    <lineage>
        <taxon>Archaea</taxon>
        <taxon>Methanobacteriati</taxon>
        <taxon>Methanobacteriota</taxon>
        <taxon>Stenosarchaea group</taxon>
        <taxon>Methanomicrobia</taxon>
        <taxon>Methanomicrobiales</taxon>
        <taxon>Methanospirillaceae</taxon>
        <taxon>Methanospirillum</taxon>
    </lineage>
</organism>
<dbReference type="InterPro" id="IPR036390">
    <property type="entry name" value="WH_DNA-bd_sf"/>
</dbReference>
<proteinExistence type="predicted"/>
<keyword evidence="2" id="KW-1185">Reference proteome</keyword>
<dbReference type="RefSeq" id="WP_011448100.1">
    <property type="nucleotide sequence ID" value="NC_007796.1"/>
</dbReference>
<protein>
    <submittedName>
        <fullName evidence="1">Transcriptional regulator, ArsR family</fullName>
    </submittedName>
</protein>
<dbReference type="Gene3D" id="1.10.10.10">
    <property type="entry name" value="Winged helix-like DNA-binding domain superfamily/Winged helix DNA-binding domain"/>
    <property type="match status" value="1"/>
</dbReference>
<dbReference type="InterPro" id="IPR011991">
    <property type="entry name" value="ArsR-like_HTH"/>
</dbReference>
<dbReference type="GeneID" id="3925046"/>
<dbReference type="STRING" id="323259.Mhun_1073"/>
<dbReference type="CDD" id="cd00090">
    <property type="entry name" value="HTH_ARSR"/>
    <property type="match status" value="1"/>
</dbReference>
<name>Q2FPR9_METHJ</name>
<dbReference type="Pfam" id="PF12840">
    <property type="entry name" value="HTH_20"/>
    <property type="match status" value="1"/>
</dbReference>
<dbReference type="InParanoid" id="Q2FPR9"/>
<dbReference type="eggNOG" id="arCOG00734">
    <property type="taxonomic scope" value="Archaea"/>
</dbReference>
<dbReference type="KEGG" id="mhu:Mhun_1073"/>